<name>A0AAU9J910_9CILI</name>
<evidence type="ECO:0000313" key="2">
    <source>
        <dbReference type="EMBL" id="CAG9317200.1"/>
    </source>
</evidence>
<proteinExistence type="predicted"/>
<sequence length="67" mass="8054">MNTVMEEIIKSINYAGFGEKINISNDFDHGNKLNNYSVYIIIIGLIYAIFYLQIKKWWTLWWIFFQA</sequence>
<evidence type="ECO:0000256" key="1">
    <source>
        <dbReference type="SAM" id="Phobius"/>
    </source>
</evidence>
<keyword evidence="3" id="KW-1185">Reference proteome</keyword>
<keyword evidence="1" id="KW-1133">Transmembrane helix</keyword>
<dbReference type="EMBL" id="CAJZBQ010000018">
    <property type="protein sequence ID" value="CAG9317200.1"/>
    <property type="molecule type" value="Genomic_DNA"/>
</dbReference>
<feature type="transmembrane region" description="Helical" evidence="1">
    <location>
        <begin position="36"/>
        <end position="54"/>
    </location>
</feature>
<evidence type="ECO:0000313" key="3">
    <source>
        <dbReference type="Proteomes" id="UP001162131"/>
    </source>
</evidence>
<reference evidence="2" key="1">
    <citation type="submission" date="2021-09" db="EMBL/GenBank/DDBJ databases">
        <authorList>
            <consortium name="AG Swart"/>
            <person name="Singh M."/>
            <person name="Singh A."/>
            <person name="Seah K."/>
            <person name="Emmerich C."/>
        </authorList>
    </citation>
    <scope>NUCLEOTIDE SEQUENCE</scope>
    <source>
        <strain evidence="2">ATCC30299</strain>
    </source>
</reference>
<organism evidence="2 3">
    <name type="scientific">Blepharisma stoltei</name>
    <dbReference type="NCBI Taxonomy" id="1481888"/>
    <lineage>
        <taxon>Eukaryota</taxon>
        <taxon>Sar</taxon>
        <taxon>Alveolata</taxon>
        <taxon>Ciliophora</taxon>
        <taxon>Postciliodesmatophora</taxon>
        <taxon>Heterotrichea</taxon>
        <taxon>Heterotrichida</taxon>
        <taxon>Blepharismidae</taxon>
        <taxon>Blepharisma</taxon>
    </lineage>
</organism>
<keyword evidence="1" id="KW-0812">Transmembrane</keyword>
<gene>
    <name evidence="2" type="ORF">BSTOLATCC_MIC18454</name>
</gene>
<protein>
    <submittedName>
        <fullName evidence="2">Uncharacterized protein</fullName>
    </submittedName>
</protein>
<comment type="caution">
    <text evidence="2">The sequence shown here is derived from an EMBL/GenBank/DDBJ whole genome shotgun (WGS) entry which is preliminary data.</text>
</comment>
<accession>A0AAU9J910</accession>
<keyword evidence="1" id="KW-0472">Membrane</keyword>
<dbReference type="AlphaFoldDB" id="A0AAU9J910"/>
<dbReference type="Proteomes" id="UP001162131">
    <property type="component" value="Unassembled WGS sequence"/>
</dbReference>